<dbReference type="Gramene" id="GBG65753">
    <property type="protein sequence ID" value="GBG65753"/>
    <property type="gene ID" value="CBR_g52345"/>
</dbReference>
<comment type="caution">
    <text evidence="2">The sequence shown here is derived from an EMBL/GenBank/DDBJ whole genome shotgun (WGS) entry which is preliminary data.</text>
</comment>
<feature type="region of interest" description="Disordered" evidence="1">
    <location>
        <begin position="44"/>
        <end position="66"/>
    </location>
</feature>
<organism evidence="2 3">
    <name type="scientific">Chara braunii</name>
    <name type="common">Braun's stonewort</name>
    <dbReference type="NCBI Taxonomy" id="69332"/>
    <lineage>
        <taxon>Eukaryota</taxon>
        <taxon>Viridiplantae</taxon>
        <taxon>Streptophyta</taxon>
        <taxon>Charophyceae</taxon>
        <taxon>Charales</taxon>
        <taxon>Characeae</taxon>
        <taxon>Chara</taxon>
    </lineage>
</organism>
<reference evidence="2 3" key="1">
    <citation type="journal article" date="2018" name="Cell">
        <title>The Chara Genome: Secondary Complexity and Implications for Plant Terrestrialization.</title>
        <authorList>
            <person name="Nishiyama T."/>
            <person name="Sakayama H."/>
            <person name="Vries J.D."/>
            <person name="Buschmann H."/>
            <person name="Saint-Marcoux D."/>
            <person name="Ullrich K.K."/>
            <person name="Haas F.B."/>
            <person name="Vanderstraeten L."/>
            <person name="Becker D."/>
            <person name="Lang D."/>
            <person name="Vosolsobe S."/>
            <person name="Rombauts S."/>
            <person name="Wilhelmsson P.K.I."/>
            <person name="Janitza P."/>
            <person name="Kern R."/>
            <person name="Heyl A."/>
            <person name="Rumpler F."/>
            <person name="Villalobos L.I.A.C."/>
            <person name="Clay J.M."/>
            <person name="Skokan R."/>
            <person name="Toyoda A."/>
            <person name="Suzuki Y."/>
            <person name="Kagoshima H."/>
            <person name="Schijlen E."/>
            <person name="Tajeshwar N."/>
            <person name="Catarino B."/>
            <person name="Hetherington A.J."/>
            <person name="Saltykova A."/>
            <person name="Bonnot C."/>
            <person name="Breuninger H."/>
            <person name="Symeonidi A."/>
            <person name="Radhakrishnan G.V."/>
            <person name="Van Nieuwerburgh F."/>
            <person name="Deforce D."/>
            <person name="Chang C."/>
            <person name="Karol K.G."/>
            <person name="Hedrich R."/>
            <person name="Ulvskov P."/>
            <person name="Glockner G."/>
            <person name="Delwiche C.F."/>
            <person name="Petrasek J."/>
            <person name="Van de Peer Y."/>
            <person name="Friml J."/>
            <person name="Beilby M."/>
            <person name="Dolan L."/>
            <person name="Kohara Y."/>
            <person name="Sugano S."/>
            <person name="Fujiyama A."/>
            <person name="Delaux P.-M."/>
            <person name="Quint M."/>
            <person name="TheiBen G."/>
            <person name="Hagemann M."/>
            <person name="Harholt J."/>
            <person name="Dunand C."/>
            <person name="Zachgo S."/>
            <person name="Langdale J."/>
            <person name="Maumus F."/>
            <person name="Straeten D.V.D."/>
            <person name="Gould S.B."/>
            <person name="Rensing S.A."/>
        </authorList>
    </citation>
    <scope>NUCLEOTIDE SEQUENCE [LARGE SCALE GENOMIC DNA]</scope>
    <source>
        <strain evidence="2 3">S276</strain>
    </source>
</reference>
<evidence type="ECO:0000256" key="1">
    <source>
        <dbReference type="SAM" id="MobiDB-lite"/>
    </source>
</evidence>
<protein>
    <submittedName>
        <fullName evidence="2">Uncharacterized protein</fullName>
    </submittedName>
</protein>
<accession>A0A388K733</accession>
<feature type="region of interest" description="Disordered" evidence="1">
    <location>
        <begin position="386"/>
        <end position="450"/>
    </location>
</feature>
<proteinExistence type="predicted"/>
<dbReference type="AlphaFoldDB" id="A0A388K733"/>
<gene>
    <name evidence="2" type="ORF">CBR_g52345</name>
</gene>
<keyword evidence="3" id="KW-1185">Reference proteome</keyword>
<name>A0A388K733_CHABU</name>
<dbReference type="OrthoDB" id="3186349at2759"/>
<sequence>MQVTPMGFTNAVAEAQRRMLAVAGDMLPEKCEPYIDDNPIKSAQEKDETEVQPGIRRKPNPAKTDKISQWPTPLRMTSEFDYKIERIAGIRNKADGLSRVCITPEGVEEAKPIDAFLEYEGGTLAVDNEMMGEECASGELLIRTLEKGALAVAAELREGPVTTRGRKEEKDSWGAIVGPKEELIAMAIEGGRDAVMSLVEFWERKELRWMTPRKGAIGHGHHCGVIDNSTSCRRRPLQSWACCNRWTPYNTILRPQEHQRFVGAESYGRTWTSRRMRFIGVIGDAPHDAFRAYKDRHGRPLRSKTSDVAFTSMVKASMSWARKKAGAATLAPHVYHRSGSSTREGPEDKEITADGGALEDRGVVRTGASGDTLRRSDHVYQVHQASRVASVDGGSDGQGAEPGGKRHGSALIVHDDGSDVQAGETTSVDNAGDSDFVPAFRTADEGDGGG</sequence>
<evidence type="ECO:0000313" key="2">
    <source>
        <dbReference type="EMBL" id="GBG65753.1"/>
    </source>
</evidence>
<dbReference type="EMBL" id="BFEA01000065">
    <property type="protein sequence ID" value="GBG65753.1"/>
    <property type="molecule type" value="Genomic_DNA"/>
</dbReference>
<dbReference type="Proteomes" id="UP000265515">
    <property type="component" value="Unassembled WGS sequence"/>
</dbReference>
<evidence type="ECO:0000313" key="3">
    <source>
        <dbReference type="Proteomes" id="UP000265515"/>
    </source>
</evidence>
<feature type="region of interest" description="Disordered" evidence="1">
    <location>
        <begin position="332"/>
        <end position="374"/>
    </location>
</feature>
<feature type="compositionally biased region" description="Basic and acidic residues" evidence="1">
    <location>
        <begin position="344"/>
        <end position="363"/>
    </location>
</feature>